<proteinExistence type="predicted"/>
<sequence length="124" mass="14077">MFRERETACARGASARGLMLPKFIPFGLSKMTVSHIKGTYTKMMMSLGNTVVLTPAEHLLWEQFLERSKANAEELLHGPNAAQAFWDLLAKVDYADEKAKWLITAAWLKNHEKHPSRPHVRSES</sequence>
<reference evidence="2 4" key="2">
    <citation type="submission" date="2018-03" db="EMBL/GenBank/DDBJ databases">
        <authorList>
            <person name="Fogelqvist J."/>
        </authorList>
    </citation>
    <scope>NUCLEOTIDE SEQUENCE [LARGE SCALE GENOMIC DNA]</scope>
</reference>
<evidence type="ECO:0000313" key="3">
    <source>
        <dbReference type="Proteomes" id="UP000039324"/>
    </source>
</evidence>
<dbReference type="AlphaFoldDB" id="A0A0G4J8M2"/>
<keyword evidence="3" id="KW-1185">Reference proteome</keyword>
<protein>
    <submittedName>
        <fullName evidence="1">Uncharacterized protein</fullName>
    </submittedName>
</protein>
<gene>
    <name evidence="1" type="ORF">PBRA_003296</name>
    <name evidence="2" type="ORF">PLBR_LOCUS6868</name>
</gene>
<dbReference type="EMBL" id="CDSF01000155">
    <property type="protein sequence ID" value="CEP03689.1"/>
    <property type="molecule type" value="Genomic_DNA"/>
</dbReference>
<geneLocation type="mitochondrion" evidence="2"/>
<dbReference type="EMBL" id="OVEO01000012">
    <property type="protein sequence ID" value="SPQ99653.1"/>
    <property type="molecule type" value="Genomic_DNA"/>
</dbReference>
<evidence type="ECO:0000313" key="1">
    <source>
        <dbReference type="EMBL" id="CEP03689.1"/>
    </source>
</evidence>
<reference evidence="1 3" key="1">
    <citation type="submission" date="2015-02" db="EMBL/GenBank/DDBJ databases">
        <authorList>
            <person name="Chooi Y.-H."/>
        </authorList>
    </citation>
    <scope>NUCLEOTIDE SEQUENCE [LARGE SCALE GENOMIC DNA]</scope>
    <source>
        <strain evidence="1">E3</strain>
    </source>
</reference>
<evidence type="ECO:0000313" key="2">
    <source>
        <dbReference type="EMBL" id="SPQ99653.1"/>
    </source>
</evidence>
<organism evidence="1 3">
    <name type="scientific">Plasmodiophora brassicae</name>
    <name type="common">Clubroot disease agent</name>
    <dbReference type="NCBI Taxonomy" id="37360"/>
    <lineage>
        <taxon>Eukaryota</taxon>
        <taxon>Sar</taxon>
        <taxon>Rhizaria</taxon>
        <taxon>Endomyxa</taxon>
        <taxon>Phytomyxea</taxon>
        <taxon>Plasmodiophorida</taxon>
        <taxon>Plasmodiophoridae</taxon>
        <taxon>Plasmodiophora</taxon>
    </lineage>
</organism>
<evidence type="ECO:0000313" key="4">
    <source>
        <dbReference type="Proteomes" id="UP000290189"/>
    </source>
</evidence>
<dbReference type="Proteomes" id="UP000039324">
    <property type="component" value="Unassembled WGS sequence"/>
</dbReference>
<dbReference type="Proteomes" id="UP000290189">
    <property type="component" value="Unassembled WGS sequence"/>
</dbReference>
<keyword evidence="2" id="KW-0496">Mitochondrion</keyword>
<name>A0A0G4J8M2_PLABS</name>
<accession>A0A0G4J8M2</accession>